<keyword evidence="5 6" id="KW-0472">Membrane</keyword>
<feature type="transmembrane region" description="Helical" evidence="6">
    <location>
        <begin position="12"/>
        <end position="36"/>
    </location>
</feature>
<feature type="transmembrane region" description="Helical" evidence="6">
    <location>
        <begin position="333"/>
        <end position="354"/>
    </location>
</feature>
<reference evidence="8" key="1">
    <citation type="submission" date="2023-08" db="EMBL/GenBank/DDBJ databases">
        <title>Functional and genomic diversity of the sorghum phyllosphere microbiome.</title>
        <authorList>
            <person name="Shade A."/>
        </authorList>
    </citation>
    <scope>NUCLEOTIDE SEQUENCE</scope>
    <source>
        <strain evidence="8">SORGH_AS_0201</strain>
    </source>
</reference>
<dbReference type="RefSeq" id="WP_309756170.1">
    <property type="nucleotide sequence ID" value="NZ_JAVJAF010000001.1"/>
</dbReference>
<feature type="transmembrane region" description="Helical" evidence="6">
    <location>
        <begin position="246"/>
        <end position="266"/>
    </location>
</feature>
<dbReference type="SUPFAM" id="SSF103473">
    <property type="entry name" value="MFS general substrate transporter"/>
    <property type="match status" value="1"/>
</dbReference>
<accession>A0AAJ2BMW4</accession>
<evidence type="ECO:0000313" key="9">
    <source>
        <dbReference type="Proteomes" id="UP001268036"/>
    </source>
</evidence>
<feature type="transmembrane region" description="Helical" evidence="6">
    <location>
        <begin position="360"/>
        <end position="380"/>
    </location>
</feature>
<evidence type="ECO:0000256" key="6">
    <source>
        <dbReference type="SAM" id="Phobius"/>
    </source>
</evidence>
<evidence type="ECO:0000256" key="1">
    <source>
        <dbReference type="ARBA" id="ARBA00004651"/>
    </source>
</evidence>
<dbReference type="InterPro" id="IPR050189">
    <property type="entry name" value="MFS_Efflux_Transporters"/>
</dbReference>
<dbReference type="InterPro" id="IPR036259">
    <property type="entry name" value="MFS_trans_sf"/>
</dbReference>
<keyword evidence="2" id="KW-1003">Cell membrane</keyword>
<feature type="transmembrane region" description="Helical" evidence="6">
    <location>
        <begin position="48"/>
        <end position="67"/>
    </location>
</feature>
<dbReference type="GO" id="GO:0005886">
    <property type="term" value="C:plasma membrane"/>
    <property type="evidence" value="ECO:0007669"/>
    <property type="project" value="UniProtKB-SubCell"/>
</dbReference>
<name>A0AAJ2BMW4_9PSED</name>
<dbReference type="CDD" id="cd17324">
    <property type="entry name" value="MFS_NepI_like"/>
    <property type="match status" value="1"/>
</dbReference>
<gene>
    <name evidence="8" type="ORF">QE440_001105</name>
</gene>
<feature type="transmembrane region" description="Helical" evidence="6">
    <location>
        <begin position="164"/>
        <end position="183"/>
    </location>
</feature>
<dbReference type="InterPro" id="IPR020846">
    <property type="entry name" value="MFS_dom"/>
</dbReference>
<comment type="subcellular location">
    <subcellularLocation>
        <location evidence="1">Cell membrane</location>
        <topology evidence="1">Multi-pass membrane protein</topology>
    </subcellularLocation>
</comment>
<feature type="transmembrane region" description="Helical" evidence="6">
    <location>
        <begin position="204"/>
        <end position="226"/>
    </location>
</feature>
<dbReference type="GO" id="GO:0022857">
    <property type="term" value="F:transmembrane transporter activity"/>
    <property type="evidence" value="ECO:0007669"/>
    <property type="project" value="InterPro"/>
</dbReference>
<dbReference type="Proteomes" id="UP001268036">
    <property type="component" value="Unassembled WGS sequence"/>
</dbReference>
<dbReference type="Pfam" id="PF07690">
    <property type="entry name" value="MFS_1"/>
    <property type="match status" value="1"/>
</dbReference>
<evidence type="ECO:0000256" key="3">
    <source>
        <dbReference type="ARBA" id="ARBA00022692"/>
    </source>
</evidence>
<feature type="transmembrane region" description="Helical" evidence="6">
    <location>
        <begin position="273"/>
        <end position="291"/>
    </location>
</feature>
<feature type="transmembrane region" description="Helical" evidence="6">
    <location>
        <begin position="108"/>
        <end position="126"/>
    </location>
</feature>
<keyword evidence="3 6" id="KW-0812">Transmembrane</keyword>
<feature type="transmembrane region" description="Helical" evidence="6">
    <location>
        <begin position="138"/>
        <end position="158"/>
    </location>
</feature>
<protein>
    <submittedName>
        <fullName evidence="8">MFS family arabinose efflux permease</fullName>
    </submittedName>
</protein>
<dbReference type="PANTHER" id="PTHR43124:SF3">
    <property type="entry name" value="CHLORAMPHENICOL EFFLUX PUMP RV0191"/>
    <property type="match status" value="1"/>
</dbReference>
<dbReference type="InterPro" id="IPR011701">
    <property type="entry name" value="MFS"/>
</dbReference>
<comment type="caution">
    <text evidence="8">The sequence shown here is derived from an EMBL/GenBank/DDBJ whole genome shotgun (WGS) entry which is preliminary data.</text>
</comment>
<organism evidence="8 9">
    <name type="scientific">Pseudomonas oryzihabitans</name>
    <dbReference type="NCBI Taxonomy" id="47885"/>
    <lineage>
        <taxon>Bacteria</taxon>
        <taxon>Pseudomonadati</taxon>
        <taxon>Pseudomonadota</taxon>
        <taxon>Gammaproteobacteria</taxon>
        <taxon>Pseudomonadales</taxon>
        <taxon>Pseudomonadaceae</taxon>
        <taxon>Pseudomonas</taxon>
    </lineage>
</organism>
<evidence type="ECO:0000256" key="4">
    <source>
        <dbReference type="ARBA" id="ARBA00022989"/>
    </source>
</evidence>
<dbReference type="Gene3D" id="1.20.1250.20">
    <property type="entry name" value="MFS general substrate transporter like domains"/>
    <property type="match status" value="1"/>
</dbReference>
<proteinExistence type="predicted"/>
<dbReference type="EMBL" id="JAVJAF010000001">
    <property type="protein sequence ID" value="MDR6233364.1"/>
    <property type="molecule type" value="Genomic_DNA"/>
</dbReference>
<feature type="transmembrane region" description="Helical" evidence="6">
    <location>
        <begin position="79"/>
        <end position="102"/>
    </location>
</feature>
<sequence>MSGVGQDRLPWAALLALATAAFITILTEALPAGLLSQMAQGLAVSEGWIGQTVTLYALGSLIAAMPLTAATQGVRRRPLLLVAIGGFFVANTLTALSTSYLLTLAARFLAGVAAGLLWALLAGYAARLVPEHQRGRAIAVAMVGTPLALSLGVPVGTWLGSLLGWRPCFGLMSLLALALMLWVRIRLPDFAGQAAEQRPSLGQVFRLPGVRSVLFVVLTFVLAHNLLYTYITPFLAAVGMAERVDLVLLVFGGASLLGIWIVGVLIDRHLRALTLASTCLFGLAALALGLASERLAVVYLAIATWGLAFGGAATLFQTALARTAGEVADVAQSMLVTVWNSAIAGGGLLGGLLLEQLGVGAFAPVLLGLLGLTLVVVGTARRQGFAVDTHPTPLTLSGEPRS</sequence>
<evidence type="ECO:0000256" key="5">
    <source>
        <dbReference type="ARBA" id="ARBA00023136"/>
    </source>
</evidence>
<feature type="transmembrane region" description="Helical" evidence="6">
    <location>
        <begin position="297"/>
        <end position="321"/>
    </location>
</feature>
<evidence type="ECO:0000259" key="7">
    <source>
        <dbReference type="PROSITE" id="PS50850"/>
    </source>
</evidence>
<dbReference type="PANTHER" id="PTHR43124">
    <property type="entry name" value="PURINE EFFLUX PUMP PBUE"/>
    <property type="match status" value="1"/>
</dbReference>
<evidence type="ECO:0000256" key="2">
    <source>
        <dbReference type="ARBA" id="ARBA00022475"/>
    </source>
</evidence>
<evidence type="ECO:0000313" key="8">
    <source>
        <dbReference type="EMBL" id="MDR6233364.1"/>
    </source>
</evidence>
<feature type="domain" description="Major facilitator superfamily (MFS) profile" evidence="7">
    <location>
        <begin position="13"/>
        <end position="383"/>
    </location>
</feature>
<dbReference type="PROSITE" id="PS50850">
    <property type="entry name" value="MFS"/>
    <property type="match status" value="1"/>
</dbReference>
<keyword evidence="4 6" id="KW-1133">Transmembrane helix</keyword>
<dbReference type="AlphaFoldDB" id="A0AAJ2BMW4"/>